<evidence type="ECO:0000313" key="2">
    <source>
        <dbReference type="Proteomes" id="UP000179797"/>
    </source>
</evidence>
<dbReference type="AlphaFoldDB" id="A0A1S1Z0D5"/>
<proteinExistence type="predicted"/>
<dbReference type="STRING" id="915059.NH26_10350"/>
<name>A0A1S1Z0D5_FLAPC</name>
<accession>A0A1S1Z0D5</accession>
<evidence type="ECO:0000313" key="1">
    <source>
        <dbReference type="EMBL" id="OHX66729.1"/>
    </source>
</evidence>
<dbReference type="EMBL" id="JRYR02000001">
    <property type="protein sequence ID" value="OHX66729.1"/>
    <property type="molecule type" value="Genomic_DNA"/>
</dbReference>
<organism evidence="1 2">
    <name type="scientific">Flammeovirga pacifica</name>
    <dbReference type="NCBI Taxonomy" id="915059"/>
    <lineage>
        <taxon>Bacteria</taxon>
        <taxon>Pseudomonadati</taxon>
        <taxon>Bacteroidota</taxon>
        <taxon>Cytophagia</taxon>
        <taxon>Cytophagales</taxon>
        <taxon>Flammeovirgaceae</taxon>
        <taxon>Flammeovirga</taxon>
    </lineage>
</organism>
<keyword evidence="2" id="KW-1185">Reference proteome</keyword>
<dbReference type="Proteomes" id="UP000179797">
    <property type="component" value="Unassembled WGS sequence"/>
</dbReference>
<evidence type="ECO:0008006" key="3">
    <source>
        <dbReference type="Google" id="ProtNLM"/>
    </source>
</evidence>
<protein>
    <recommendedName>
        <fullName evidence="3">DNA-binding protein</fullName>
    </recommendedName>
</protein>
<sequence>MSTFISKKEFCELCNIKSKHITTYIQRNKIEMDASGLFDTENTKNYAFIKRKSHKQPYKKNDSEKNLIEDESLKLRVQALELKTEKLLSLLLKQSKK</sequence>
<gene>
    <name evidence="1" type="ORF">NH26_10350</name>
</gene>
<reference evidence="1 2" key="1">
    <citation type="journal article" date="2012" name="Int. J. Syst. Evol. Microbiol.">
        <title>Flammeovirga pacifica sp. nov., isolated from deep-sea sediment.</title>
        <authorList>
            <person name="Xu H."/>
            <person name="Fu Y."/>
            <person name="Yang N."/>
            <person name="Ding Z."/>
            <person name="Lai Q."/>
            <person name="Zeng R."/>
        </authorList>
    </citation>
    <scope>NUCLEOTIDE SEQUENCE [LARGE SCALE GENOMIC DNA]</scope>
    <source>
        <strain evidence="2">DSM 24597 / LMG 26175 / WPAGA1</strain>
    </source>
</reference>
<comment type="caution">
    <text evidence="1">The sequence shown here is derived from an EMBL/GenBank/DDBJ whole genome shotgun (WGS) entry which is preliminary data.</text>
</comment>